<evidence type="ECO:0000259" key="18">
    <source>
        <dbReference type="Pfam" id="PF08544"/>
    </source>
</evidence>
<evidence type="ECO:0000256" key="4">
    <source>
        <dbReference type="ARBA" id="ARBA00012315"/>
    </source>
</evidence>
<evidence type="ECO:0000256" key="11">
    <source>
        <dbReference type="ARBA" id="ARBA00023144"/>
    </source>
</evidence>
<feature type="domain" description="GHMP kinase C-terminal" evidence="18">
    <location>
        <begin position="289"/>
        <end position="355"/>
    </location>
</feature>
<evidence type="ECO:0000256" key="5">
    <source>
        <dbReference type="ARBA" id="ARBA00019487"/>
    </source>
</evidence>
<dbReference type="PROSITE" id="PS00106">
    <property type="entry name" value="GALACTOKINASE"/>
    <property type="match status" value="1"/>
</dbReference>
<dbReference type="SUPFAM" id="SSF54211">
    <property type="entry name" value="Ribosomal protein S5 domain 2-like"/>
    <property type="match status" value="1"/>
</dbReference>
<evidence type="ECO:0000256" key="8">
    <source>
        <dbReference type="ARBA" id="ARBA00022741"/>
    </source>
</evidence>
<evidence type="ECO:0000256" key="15">
    <source>
        <dbReference type="ARBA" id="ARBA00055336"/>
    </source>
</evidence>
<feature type="coiled-coil region" evidence="16">
    <location>
        <begin position="273"/>
        <end position="300"/>
    </location>
</feature>
<name>A0AA88IVS3_CHASR</name>
<evidence type="ECO:0000256" key="1">
    <source>
        <dbReference type="ARBA" id="ARBA00004947"/>
    </source>
</evidence>
<dbReference type="InterPro" id="IPR006203">
    <property type="entry name" value="GHMP_knse_ATP-bd_CS"/>
</dbReference>
<organism evidence="20 21">
    <name type="scientific">Channa striata</name>
    <name type="common">Snakehead murrel</name>
    <name type="synonym">Ophicephalus striatus</name>
    <dbReference type="NCBI Taxonomy" id="64152"/>
    <lineage>
        <taxon>Eukaryota</taxon>
        <taxon>Metazoa</taxon>
        <taxon>Chordata</taxon>
        <taxon>Craniata</taxon>
        <taxon>Vertebrata</taxon>
        <taxon>Euteleostomi</taxon>
        <taxon>Actinopterygii</taxon>
        <taxon>Neopterygii</taxon>
        <taxon>Teleostei</taxon>
        <taxon>Neoteleostei</taxon>
        <taxon>Acanthomorphata</taxon>
        <taxon>Anabantaria</taxon>
        <taxon>Anabantiformes</taxon>
        <taxon>Channoidei</taxon>
        <taxon>Channidae</taxon>
        <taxon>Channa</taxon>
    </lineage>
</organism>
<feature type="domain" description="GHMP kinase N-terminal" evidence="17">
    <location>
        <begin position="106"/>
        <end position="191"/>
    </location>
</feature>
<comment type="subunit">
    <text evidence="3">Homodimer.</text>
</comment>
<evidence type="ECO:0000256" key="13">
    <source>
        <dbReference type="ARBA" id="ARBA00029590"/>
    </source>
</evidence>
<dbReference type="SUPFAM" id="SSF55060">
    <property type="entry name" value="GHMP Kinase, C-terminal domain"/>
    <property type="match status" value="1"/>
</dbReference>
<comment type="caution">
    <text evidence="20">The sequence shown here is derived from an EMBL/GenBank/DDBJ whole genome shotgun (WGS) entry which is preliminary data.</text>
</comment>
<keyword evidence="9" id="KW-0418">Kinase</keyword>
<sequence>MAASCPSVSTLVAAARCVFGRLFGEEAEVVACAPGRVNLIGEHTDYNQGFVLPMALPLVTVVVGKQTSGQNVTIVTTTEDADEPLRVDFSLSSDGSLSPGLPSWANYVKGVIHHYRAPPVPGFRAVIASSVPLGGGLSSSASLEVAFYTFLQQIKPDDADKVSKAVACQQAEHTHAGVPCGIMDQFVSVLGREHHALLIDCRSLKATPVPLADSDLVILITNSNVKHSLASSEYAVRRRQCEEAANILGKASLREATVKDLEAVRDRLDDTTYRRALHVIEEIERTVQAAEALKRGAYKEFGQLMMESHNSLRDLYEVSCRELDELVSTAMEVEGVFGSRMTGGGFGGCTVTLLLAHAIDRTILHLKERYSGTPTFYVTTPSEGARVLSLS</sequence>
<evidence type="ECO:0000256" key="9">
    <source>
        <dbReference type="ARBA" id="ARBA00022777"/>
    </source>
</evidence>
<dbReference type="NCBIfam" id="TIGR00131">
    <property type="entry name" value="gal_kin"/>
    <property type="match status" value="1"/>
</dbReference>
<dbReference type="PROSITE" id="PS00627">
    <property type="entry name" value="GHMP_KINASES_ATP"/>
    <property type="match status" value="1"/>
</dbReference>
<dbReference type="InterPro" id="IPR014721">
    <property type="entry name" value="Ribsml_uS5_D2-typ_fold_subgr"/>
</dbReference>
<evidence type="ECO:0000256" key="6">
    <source>
        <dbReference type="ARBA" id="ARBA00022553"/>
    </source>
</evidence>
<evidence type="ECO:0000259" key="19">
    <source>
        <dbReference type="Pfam" id="PF10509"/>
    </source>
</evidence>
<proteinExistence type="inferred from homology"/>
<dbReference type="PANTHER" id="PTHR10457">
    <property type="entry name" value="MEVALONATE KINASE/GALACTOKINASE"/>
    <property type="match status" value="1"/>
</dbReference>
<dbReference type="InterPro" id="IPR006206">
    <property type="entry name" value="Mevalonate/galactokinase"/>
</dbReference>
<comment type="function">
    <text evidence="15">Catalyzes the transfer of a phosphate from ATP to alpha-D-galactose and participates in the first committed step in the catabolism of galactose.</text>
</comment>
<dbReference type="GO" id="GO:0004335">
    <property type="term" value="F:galactokinase activity"/>
    <property type="evidence" value="ECO:0007669"/>
    <property type="project" value="UniProtKB-EC"/>
</dbReference>
<reference evidence="20" key="1">
    <citation type="submission" date="2023-07" db="EMBL/GenBank/DDBJ databases">
        <title>Chromosome-level Genome Assembly of Striped Snakehead (Channa striata).</title>
        <authorList>
            <person name="Liu H."/>
        </authorList>
    </citation>
    <scope>NUCLEOTIDE SEQUENCE</scope>
    <source>
        <strain evidence="20">Gz</strain>
        <tissue evidence="20">Muscle</tissue>
    </source>
</reference>
<keyword evidence="10" id="KW-0067">ATP-binding</keyword>
<dbReference type="Pfam" id="PF10509">
    <property type="entry name" value="GalKase_gal_bdg"/>
    <property type="match status" value="1"/>
</dbReference>
<dbReference type="InterPro" id="IPR013750">
    <property type="entry name" value="GHMP_kinase_C_dom"/>
</dbReference>
<dbReference type="InterPro" id="IPR000705">
    <property type="entry name" value="Galactokinase"/>
</dbReference>
<keyword evidence="16" id="KW-0175">Coiled coil</keyword>
<dbReference type="PRINTS" id="PR00473">
    <property type="entry name" value="GALCTOKINASE"/>
</dbReference>
<dbReference type="FunFam" id="3.30.70.890:FF:000007">
    <property type="entry name" value="Galactokinase 1"/>
    <property type="match status" value="1"/>
</dbReference>
<dbReference type="Proteomes" id="UP001187415">
    <property type="component" value="Unassembled WGS sequence"/>
</dbReference>
<comment type="pathway">
    <text evidence="1">Carbohydrate metabolism; galactose metabolism.</text>
</comment>
<dbReference type="Gene3D" id="3.30.230.10">
    <property type="match status" value="1"/>
</dbReference>
<comment type="similarity">
    <text evidence="2">Belongs to the GHMP kinase family. GalK subfamily.</text>
</comment>
<dbReference type="GO" id="GO:0005829">
    <property type="term" value="C:cytosol"/>
    <property type="evidence" value="ECO:0007669"/>
    <property type="project" value="TreeGrafter"/>
</dbReference>
<dbReference type="PIRSF" id="PIRSF000530">
    <property type="entry name" value="Galactokinase"/>
    <property type="match status" value="1"/>
</dbReference>
<keyword evidence="12" id="KW-0119">Carbohydrate metabolism</keyword>
<dbReference type="InterPro" id="IPR020568">
    <property type="entry name" value="Ribosomal_Su5_D2-typ_SF"/>
</dbReference>
<evidence type="ECO:0000256" key="14">
    <source>
        <dbReference type="ARBA" id="ARBA00049538"/>
    </source>
</evidence>
<keyword evidence="7" id="KW-0808">Transferase</keyword>
<evidence type="ECO:0000256" key="16">
    <source>
        <dbReference type="SAM" id="Coils"/>
    </source>
</evidence>
<dbReference type="EC" id="2.7.1.6" evidence="4"/>
<dbReference type="Gene3D" id="3.30.70.890">
    <property type="entry name" value="GHMP kinase, C-terminal domain"/>
    <property type="match status" value="1"/>
</dbReference>
<keyword evidence="8" id="KW-0547">Nucleotide-binding</keyword>
<evidence type="ECO:0000256" key="2">
    <source>
        <dbReference type="ARBA" id="ARBA00006566"/>
    </source>
</evidence>
<dbReference type="GO" id="GO:0033499">
    <property type="term" value="P:galactose catabolic process via UDP-galactose, Leloir pathway"/>
    <property type="evidence" value="ECO:0007669"/>
    <property type="project" value="UniProtKB-ARBA"/>
</dbReference>
<keyword evidence="21" id="KW-1185">Reference proteome</keyword>
<dbReference type="InterPro" id="IPR036554">
    <property type="entry name" value="GHMP_kinase_C_sf"/>
</dbReference>
<dbReference type="PANTHER" id="PTHR10457:SF7">
    <property type="entry name" value="GALACTOKINASE-RELATED"/>
    <property type="match status" value="1"/>
</dbReference>
<dbReference type="AlphaFoldDB" id="A0AA88IVS3"/>
<dbReference type="PRINTS" id="PR00959">
    <property type="entry name" value="MEVGALKINASE"/>
</dbReference>
<dbReference type="Pfam" id="PF00288">
    <property type="entry name" value="GHMP_kinases_N"/>
    <property type="match status" value="1"/>
</dbReference>
<keyword evidence="6" id="KW-0597">Phosphoprotein</keyword>
<dbReference type="GO" id="GO:0005524">
    <property type="term" value="F:ATP binding"/>
    <property type="evidence" value="ECO:0007669"/>
    <property type="project" value="UniProtKB-KW"/>
</dbReference>
<evidence type="ECO:0000256" key="12">
    <source>
        <dbReference type="ARBA" id="ARBA00023277"/>
    </source>
</evidence>
<protein>
    <recommendedName>
        <fullName evidence="5">Galactokinase</fullName>
        <ecNumber evidence="4">2.7.1.6</ecNumber>
    </recommendedName>
    <alternativeName>
        <fullName evidence="13">Galactose kinase</fullName>
    </alternativeName>
</protein>
<keyword evidence="11" id="KW-0299">Galactose metabolism</keyword>
<comment type="catalytic activity">
    <reaction evidence="14">
        <text>alpha-D-galactose + ATP = alpha-D-galactose 1-phosphate + ADP + H(+)</text>
        <dbReference type="Rhea" id="RHEA:13553"/>
        <dbReference type="ChEBI" id="CHEBI:15378"/>
        <dbReference type="ChEBI" id="CHEBI:28061"/>
        <dbReference type="ChEBI" id="CHEBI:30616"/>
        <dbReference type="ChEBI" id="CHEBI:58336"/>
        <dbReference type="ChEBI" id="CHEBI:456216"/>
        <dbReference type="EC" id="2.7.1.6"/>
    </reaction>
    <physiologicalReaction direction="left-to-right" evidence="14">
        <dbReference type="Rhea" id="RHEA:13554"/>
    </physiologicalReaction>
</comment>
<evidence type="ECO:0000256" key="10">
    <source>
        <dbReference type="ARBA" id="ARBA00022840"/>
    </source>
</evidence>
<dbReference type="EMBL" id="JAUPFM010000019">
    <property type="protein sequence ID" value="KAK2821055.1"/>
    <property type="molecule type" value="Genomic_DNA"/>
</dbReference>
<evidence type="ECO:0000313" key="20">
    <source>
        <dbReference type="EMBL" id="KAK2821055.1"/>
    </source>
</evidence>
<feature type="domain" description="Galactokinase N-terminal" evidence="19">
    <location>
        <begin position="19"/>
        <end position="64"/>
    </location>
</feature>
<accession>A0AA88IVS3</accession>
<dbReference type="InterPro" id="IPR019539">
    <property type="entry name" value="GalKase_N"/>
</dbReference>
<evidence type="ECO:0000256" key="3">
    <source>
        <dbReference type="ARBA" id="ARBA00011738"/>
    </source>
</evidence>
<gene>
    <name evidence="20" type="ORF">Q5P01_024014</name>
</gene>
<evidence type="ECO:0000259" key="17">
    <source>
        <dbReference type="Pfam" id="PF00288"/>
    </source>
</evidence>
<dbReference type="InterPro" id="IPR019741">
    <property type="entry name" value="Galactokinase_CS"/>
</dbReference>
<evidence type="ECO:0000313" key="21">
    <source>
        <dbReference type="Proteomes" id="UP001187415"/>
    </source>
</evidence>
<evidence type="ECO:0000256" key="7">
    <source>
        <dbReference type="ARBA" id="ARBA00022679"/>
    </source>
</evidence>
<dbReference type="FunFam" id="3.30.230.10:FF:000040">
    <property type="entry name" value="Galactokinase 1"/>
    <property type="match status" value="1"/>
</dbReference>
<dbReference type="InterPro" id="IPR006204">
    <property type="entry name" value="GHMP_kinase_N_dom"/>
</dbReference>
<dbReference type="Pfam" id="PF08544">
    <property type="entry name" value="GHMP_kinases_C"/>
    <property type="match status" value="1"/>
</dbReference>